<dbReference type="InterPro" id="IPR022927">
    <property type="entry name" value="RppH"/>
</dbReference>
<dbReference type="CDD" id="cd03671">
    <property type="entry name" value="NUDIX_Ap4A_hydrolase_plant_like"/>
    <property type="match status" value="1"/>
</dbReference>
<dbReference type="PANTHER" id="PTHR11839">
    <property type="entry name" value="UDP/ADP-SUGAR PYROPHOSPHATASE"/>
    <property type="match status" value="1"/>
</dbReference>
<gene>
    <name evidence="3" type="primary">rppH</name>
    <name evidence="3" type="synonym">nudH</name>
    <name evidence="5" type="ORF">MON41_09070</name>
</gene>
<dbReference type="HAMAP" id="MF_00298">
    <property type="entry name" value="Nudix_RppH"/>
    <property type="match status" value="1"/>
</dbReference>
<dbReference type="Proteomes" id="UP001201985">
    <property type="component" value="Unassembled WGS sequence"/>
</dbReference>
<dbReference type="PANTHER" id="PTHR11839:SF22">
    <property type="entry name" value="NUDIX HYDROLASE 26, CHLOROPLASTIC"/>
    <property type="match status" value="1"/>
</dbReference>
<dbReference type="Pfam" id="PF00293">
    <property type="entry name" value="NUDIX"/>
    <property type="match status" value="1"/>
</dbReference>
<accession>A0ABS9W3N8</accession>
<feature type="short sequence motif" description="Nudix box" evidence="3">
    <location>
        <begin position="39"/>
        <end position="60"/>
    </location>
</feature>
<dbReference type="SUPFAM" id="SSF55811">
    <property type="entry name" value="Nudix"/>
    <property type="match status" value="1"/>
</dbReference>
<evidence type="ECO:0000313" key="6">
    <source>
        <dbReference type="Proteomes" id="UP001201985"/>
    </source>
</evidence>
<comment type="cofactor">
    <cofactor evidence="1">
        <name>Mg(2+)</name>
        <dbReference type="ChEBI" id="CHEBI:18420"/>
    </cofactor>
</comment>
<evidence type="ECO:0000256" key="1">
    <source>
        <dbReference type="ARBA" id="ARBA00001946"/>
    </source>
</evidence>
<evidence type="ECO:0000313" key="5">
    <source>
        <dbReference type="EMBL" id="MCI0753907.1"/>
    </source>
</evidence>
<dbReference type="EMBL" id="JALBUU010000004">
    <property type="protein sequence ID" value="MCI0753907.1"/>
    <property type="molecule type" value="Genomic_DNA"/>
</dbReference>
<dbReference type="NCBIfam" id="NF001938">
    <property type="entry name" value="PRK00714.1-5"/>
    <property type="match status" value="1"/>
</dbReference>
<dbReference type="InterPro" id="IPR015797">
    <property type="entry name" value="NUDIX_hydrolase-like_dom_sf"/>
</dbReference>
<dbReference type="GO" id="GO:0016787">
    <property type="term" value="F:hydrolase activity"/>
    <property type="evidence" value="ECO:0007669"/>
    <property type="project" value="UniProtKB-KW"/>
</dbReference>
<name>A0ABS9W3N8_9PROT</name>
<protein>
    <recommendedName>
        <fullName evidence="3">RNA pyrophosphohydrolase</fullName>
        <ecNumber evidence="3">3.6.1.-</ecNumber>
    </recommendedName>
    <alternativeName>
        <fullName evidence="3">(Di)nucleoside polyphosphate hydrolase</fullName>
    </alternativeName>
</protein>
<proteinExistence type="inferred from homology"/>
<comment type="function">
    <text evidence="3">Accelerates the degradation of transcripts by removing pyrophosphate from the 5'-end of triphosphorylated RNA, leading to a more labile monophosphorylated state that can stimulate subsequent ribonuclease cleavage.</text>
</comment>
<dbReference type="InterPro" id="IPR020084">
    <property type="entry name" value="NUDIX_hydrolase_CS"/>
</dbReference>
<dbReference type="Gene3D" id="3.90.79.10">
    <property type="entry name" value="Nucleoside Triphosphate Pyrophosphohydrolase"/>
    <property type="match status" value="1"/>
</dbReference>
<dbReference type="PROSITE" id="PS51462">
    <property type="entry name" value="NUDIX"/>
    <property type="match status" value="1"/>
</dbReference>
<evidence type="ECO:0000256" key="3">
    <source>
        <dbReference type="HAMAP-Rule" id="MF_00298"/>
    </source>
</evidence>
<keyword evidence="6" id="KW-1185">Reference proteome</keyword>
<dbReference type="RefSeq" id="WP_241792854.1">
    <property type="nucleotide sequence ID" value="NZ_JALBUU010000004.1"/>
</dbReference>
<dbReference type="InterPro" id="IPR000086">
    <property type="entry name" value="NUDIX_hydrolase_dom"/>
</dbReference>
<feature type="domain" description="Nudix hydrolase" evidence="4">
    <location>
        <begin position="5"/>
        <end position="148"/>
    </location>
</feature>
<organism evidence="5 6">
    <name type="scientific">Teichococcus vastitatis</name>
    <dbReference type="NCBI Taxonomy" id="2307076"/>
    <lineage>
        <taxon>Bacteria</taxon>
        <taxon>Pseudomonadati</taxon>
        <taxon>Pseudomonadota</taxon>
        <taxon>Alphaproteobacteria</taxon>
        <taxon>Acetobacterales</taxon>
        <taxon>Roseomonadaceae</taxon>
        <taxon>Roseomonas</taxon>
    </lineage>
</organism>
<keyword evidence="2 3" id="KW-0378">Hydrolase</keyword>
<reference evidence="5 6" key="1">
    <citation type="submission" date="2022-03" db="EMBL/GenBank/DDBJ databases">
        <title>Complete genome analysis of Roseomonas KG 17.1 : a prolific producer of plant growth promoters.</title>
        <authorList>
            <person name="Saadouli I."/>
            <person name="Najjari A."/>
            <person name="Mosbah A."/>
            <person name="Ouzari H.I."/>
        </authorList>
    </citation>
    <scope>NUCLEOTIDE SEQUENCE [LARGE SCALE GENOMIC DNA]</scope>
    <source>
        <strain evidence="5 6">KG17-1</strain>
    </source>
</reference>
<dbReference type="EC" id="3.6.1.-" evidence="3"/>
<comment type="similarity">
    <text evidence="3">Belongs to the Nudix hydrolase family. RppH subfamily.</text>
</comment>
<dbReference type="PROSITE" id="PS00893">
    <property type="entry name" value="NUDIX_BOX"/>
    <property type="match status" value="1"/>
</dbReference>
<evidence type="ECO:0000259" key="4">
    <source>
        <dbReference type="PROSITE" id="PS51462"/>
    </source>
</evidence>
<dbReference type="NCBIfam" id="NF001936">
    <property type="entry name" value="PRK00714.1-3"/>
    <property type="match status" value="1"/>
</dbReference>
<evidence type="ECO:0000256" key="2">
    <source>
        <dbReference type="ARBA" id="ARBA00022801"/>
    </source>
</evidence>
<sequence>MSQLPYRRNVGAALFNAEGRVLIARRADVAQDAWQLPQGGLDESEDPRIAVLRELREEIGTDHASIIGEVAEWLNYDLPPELLGKALRGRYRGQTQKWFALRFLGEDSEIRLDLDPHPEFNAWRWAELAELPRIVVAFRRPVYQRLAKEFARFAGS</sequence>
<comment type="caution">
    <text evidence="5">The sequence shown here is derived from an EMBL/GenBank/DDBJ whole genome shotgun (WGS) entry which is preliminary data.</text>
</comment>
<comment type="cofactor">
    <cofactor evidence="3">
        <name>a divalent metal cation</name>
        <dbReference type="ChEBI" id="CHEBI:60240"/>
    </cofactor>
</comment>